<evidence type="ECO:0000313" key="2">
    <source>
        <dbReference type="EMBL" id="SVA52483.1"/>
    </source>
</evidence>
<protein>
    <submittedName>
        <fullName evidence="2">Uncharacterized protein</fullName>
    </submittedName>
</protein>
<accession>A0A381WKQ8</accession>
<keyword evidence="1" id="KW-0472">Membrane</keyword>
<feature type="non-terminal residue" evidence="2">
    <location>
        <position position="44"/>
    </location>
</feature>
<evidence type="ECO:0000256" key="1">
    <source>
        <dbReference type="SAM" id="Phobius"/>
    </source>
</evidence>
<name>A0A381WKQ8_9ZZZZ</name>
<dbReference type="AlphaFoldDB" id="A0A381WKQ8"/>
<proteinExistence type="predicted"/>
<keyword evidence="1" id="KW-0812">Transmembrane</keyword>
<sequence>MSDLIVVHGGTIPFICHIFLILFGGFMSLSMIFNPNFVKGMGFE</sequence>
<reference evidence="2" key="1">
    <citation type="submission" date="2018-05" db="EMBL/GenBank/DDBJ databases">
        <authorList>
            <person name="Lanie J.A."/>
            <person name="Ng W.-L."/>
            <person name="Kazmierczak K.M."/>
            <person name="Andrzejewski T.M."/>
            <person name="Davidsen T.M."/>
            <person name="Wayne K.J."/>
            <person name="Tettelin H."/>
            <person name="Glass J.I."/>
            <person name="Rusch D."/>
            <person name="Podicherti R."/>
            <person name="Tsui H.-C.T."/>
            <person name="Winkler M.E."/>
        </authorList>
    </citation>
    <scope>NUCLEOTIDE SEQUENCE</scope>
</reference>
<dbReference type="EMBL" id="UINC01011960">
    <property type="protein sequence ID" value="SVA52483.1"/>
    <property type="molecule type" value="Genomic_DNA"/>
</dbReference>
<keyword evidence="1" id="KW-1133">Transmembrane helix</keyword>
<organism evidence="2">
    <name type="scientific">marine metagenome</name>
    <dbReference type="NCBI Taxonomy" id="408172"/>
    <lineage>
        <taxon>unclassified sequences</taxon>
        <taxon>metagenomes</taxon>
        <taxon>ecological metagenomes</taxon>
    </lineage>
</organism>
<gene>
    <name evidence="2" type="ORF">METZ01_LOCUS105337</name>
</gene>
<feature type="transmembrane region" description="Helical" evidence="1">
    <location>
        <begin position="12"/>
        <end position="33"/>
    </location>
</feature>